<dbReference type="Gene3D" id="3.40.462.20">
    <property type="match status" value="1"/>
</dbReference>
<dbReference type="Pfam" id="PF01565">
    <property type="entry name" value="FAD_binding_4"/>
    <property type="match status" value="1"/>
</dbReference>
<keyword evidence="5" id="KW-0560">Oxidoreductase</keyword>
<dbReference type="Proteomes" id="UP000567179">
    <property type="component" value="Unassembled WGS sequence"/>
</dbReference>
<protein>
    <recommendedName>
        <fullName evidence="6">FAD-binding PCMH-type domain-containing protein</fullName>
    </recommendedName>
</protein>
<keyword evidence="3" id="KW-0285">Flavoprotein</keyword>
<dbReference type="Gene3D" id="3.30.465.10">
    <property type="match status" value="1"/>
</dbReference>
<dbReference type="PROSITE" id="PS51387">
    <property type="entry name" value="FAD_PCMH"/>
    <property type="match status" value="1"/>
</dbReference>
<dbReference type="AlphaFoldDB" id="A0A8H5F7Y0"/>
<dbReference type="InterPro" id="IPR050416">
    <property type="entry name" value="FAD-linked_Oxidoreductase"/>
</dbReference>
<keyword evidence="4" id="KW-0274">FAD</keyword>
<dbReference type="InterPro" id="IPR012951">
    <property type="entry name" value="BBE"/>
</dbReference>
<dbReference type="InterPro" id="IPR006094">
    <property type="entry name" value="Oxid_FAD_bind_N"/>
</dbReference>
<comment type="caution">
    <text evidence="7">The sequence shown here is derived from an EMBL/GenBank/DDBJ whole genome shotgun (WGS) entry which is preliminary data.</text>
</comment>
<dbReference type="InterPro" id="IPR036318">
    <property type="entry name" value="FAD-bd_PCMH-like_sf"/>
</dbReference>
<evidence type="ECO:0000256" key="5">
    <source>
        <dbReference type="ARBA" id="ARBA00023002"/>
    </source>
</evidence>
<dbReference type="GO" id="GO:0071949">
    <property type="term" value="F:FAD binding"/>
    <property type="evidence" value="ECO:0007669"/>
    <property type="project" value="InterPro"/>
</dbReference>
<accession>A0A8H5F7Y0</accession>
<proteinExistence type="inferred from homology"/>
<dbReference type="PANTHER" id="PTHR42973:SF39">
    <property type="entry name" value="FAD-BINDING PCMH-TYPE DOMAIN-CONTAINING PROTEIN"/>
    <property type="match status" value="1"/>
</dbReference>
<reference evidence="7 8" key="1">
    <citation type="journal article" date="2020" name="ISME J.">
        <title>Uncovering the hidden diversity of litter-decomposition mechanisms in mushroom-forming fungi.</title>
        <authorList>
            <person name="Floudas D."/>
            <person name="Bentzer J."/>
            <person name="Ahren D."/>
            <person name="Johansson T."/>
            <person name="Persson P."/>
            <person name="Tunlid A."/>
        </authorList>
    </citation>
    <scope>NUCLEOTIDE SEQUENCE [LARGE SCALE GENOMIC DNA]</scope>
    <source>
        <strain evidence="7 8">CBS 101986</strain>
    </source>
</reference>
<evidence type="ECO:0000256" key="1">
    <source>
        <dbReference type="ARBA" id="ARBA00001974"/>
    </source>
</evidence>
<dbReference type="InterPro" id="IPR016167">
    <property type="entry name" value="FAD-bd_PCMH_sub1"/>
</dbReference>
<sequence length="449" mass="48053">MAPTIEGFKGDIVTPEHPSYAKAIARWAGNAERKAAVVAYVKDNADVAAAIKYARVNGLPIAVVGGGHNVSGASSTEGGLVVDQSRYMNKVTVDPSKKLAYVGGGSIWETVDKAGMEHGLATVGGTVNHTGVGGLTLGGGYGWLTGEPDGSILTANADDHSDLFFAIRGGGGNFGVVTEFVFKLWPQRATVYAGALIFPAAALEQIVEATHAWWKTVSEREGMIQVITVGPDGTPIVAAYVFYNGTESEGRAKFQRFLDIGPVADTSKEIPYEEINSMLLSIAAHGPGTYQKGTGNKSPDFPSLKRAHEKVIETVGSGKINGAVLFEYYPLQKVNTVPREATAFRREMVNNVVLILRWDQKTVDRTVEARSIGAELLDILQGGQSELTTSESLGYSNNDPDATGVVDAGSVNIDKAQLVFGSNYPKLQRIKKRYDPDNVFNKWFPITPA</sequence>
<name>A0A8H5F7Y0_9AGAR</name>
<dbReference type="Pfam" id="PF08031">
    <property type="entry name" value="BBE"/>
    <property type="match status" value="1"/>
</dbReference>
<dbReference type="GO" id="GO:0016491">
    <property type="term" value="F:oxidoreductase activity"/>
    <property type="evidence" value="ECO:0007669"/>
    <property type="project" value="UniProtKB-KW"/>
</dbReference>
<dbReference type="OrthoDB" id="415825at2759"/>
<dbReference type="Gene3D" id="3.30.43.10">
    <property type="entry name" value="Uridine Diphospho-n-acetylenolpyruvylglucosamine Reductase, domain 2"/>
    <property type="match status" value="1"/>
</dbReference>
<evidence type="ECO:0000256" key="3">
    <source>
        <dbReference type="ARBA" id="ARBA00022630"/>
    </source>
</evidence>
<dbReference type="InterPro" id="IPR016169">
    <property type="entry name" value="FAD-bd_PCMH_sub2"/>
</dbReference>
<dbReference type="InterPro" id="IPR016166">
    <property type="entry name" value="FAD-bd_PCMH"/>
</dbReference>
<dbReference type="PANTHER" id="PTHR42973">
    <property type="entry name" value="BINDING OXIDOREDUCTASE, PUTATIVE (AFU_ORTHOLOGUE AFUA_1G17690)-RELATED"/>
    <property type="match status" value="1"/>
</dbReference>
<keyword evidence="8" id="KW-1185">Reference proteome</keyword>
<evidence type="ECO:0000256" key="4">
    <source>
        <dbReference type="ARBA" id="ARBA00022827"/>
    </source>
</evidence>
<gene>
    <name evidence="7" type="ORF">D9619_005057</name>
</gene>
<organism evidence="7 8">
    <name type="scientific">Psilocybe cf. subviscida</name>
    <dbReference type="NCBI Taxonomy" id="2480587"/>
    <lineage>
        <taxon>Eukaryota</taxon>
        <taxon>Fungi</taxon>
        <taxon>Dikarya</taxon>
        <taxon>Basidiomycota</taxon>
        <taxon>Agaricomycotina</taxon>
        <taxon>Agaricomycetes</taxon>
        <taxon>Agaricomycetidae</taxon>
        <taxon>Agaricales</taxon>
        <taxon>Agaricineae</taxon>
        <taxon>Strophariaceae</taxon>
        <taxon>Psilocybe</taxon>
    </lineage>
</organism>
<comment type="similarity">
    <text evidence="2">Belongs to the oxygen-dependent FAD-linked oxidoreductase family.</text>
</comment>
<evidence type="ECO:0000313" key="8">
    <source>
        <dbReference type="Proteomes" id="UP000567179"/>
    </source>
</evidence>
<evidence type="ECO:0000259" key="6">
    <source>
        <dbReference type="PROSITE" id="PS51387"/>
    </source>
</evidence>
<evidence type="ECO:0000256" key="2">
    <source>
        <dbReference type="ARBA" id="ARBA00005466"/>
    </source>
</evidence>
<comment type="cofactor">
    <cofactor evidence="1">
        <name>FAD</name>
        <dbReference type="ChEBI" id="CHEBI:57692"/>
    </cofactor>
</comment>
<feature type="domain" description="FAD-binding PCMH-type" evidence="6">
    <location>
        <begin position="30"/>
        <end position="187"/>
    </location>
</feature>
<dbReference type="SUPFAM" id="SSF56176">
    <property type="entry name" value="FAD-binding/transporter-associated domain-like"/>
    <property type="match status" value="1"/>
</dbReference>
<dbReference type="EMBL" id="JAACJJ010000014">
    <property type="protein sequence ID" value="KAF5326847.1"/>
    <property type="molecule type" value="Genomic_DNA"/>
</dbReference>
<evidence type="ECO:0000313" key="7">
    <source>
        <dbReference type="EMBL" id="KAF5326847.1"/>
    </source>
</evidence>